<keyword evidence="10" id="KW-1185">Reference proteome</keyword>
<dbReference type="OrthoDB" id="6369239at2759"/>
<proteinExistence type="inferred from homology"/>
<keyword evidence="5 9" id="KW-0812">Transmembrane</keyword>
<accession>A0A5N5SZ42</accession>
<keyword evidence="9" id="KW-0418">Kinase</keyword>
<evidence type="ECO:0000256" key="7">
    <source>
        <dbReference type="ARBA" id="ARBA00023136"/>
    </source>
</evidence>
<protein>
    <recommendedName>
        <fullName evidence="8">Glycosyltransferase family 92 protein</fullName>
        <ecNumber evidence="8">2.4.1.-</ecNumber>
    </recommendedName>
</protein>
<keyword evidence="4 8" id="KW-0808">Transferase</keyword>
<dbReference type="Proteomes" id="UP000326759">
    <property type="component" value="Unassembled WGS sequence"/>
</dbReference>
<evidence type="ECO:0000256" key="1">
    <source>
        <dbReference type="ARBA" id="ARBA00004167"/>
    </source>
</evidence>
<dbReference type="GO" id="GO:0016757">
    <property type="term" value="F:glycosyltransferase activity"/>
    <property type="evidence" value="ECO:0007669"/>
    <property type="project" value="UniProtKB-UniRule"/>
</dbReference>
<dbReference type="Pfam" id="PF01697">
    <property type="entry name" value="Glyco_transf_92"/>
    <property type="match status" value="1"/>
</dbReference>
<gene>
    <name evidence="9" type="primary">ROR1</name>
    <name evidence="9" type="ORF">Anas_07451</name>
</gene>
<evidence type="ECO:0000256" key="5">
    <source>
        <dbReference type="ARBA" id="ARBA00022692"/>
    </source>
</evidence>
<dbReference type="InterPro" id="IPR008166">
    <property type="entry name" value="Glyco_transf_92"/>
</dbReference>
<keyword evidence="9" id="KW-0675">Receptor</keyword>
<dbReference type="GO" id="GO:0016301">
    <property type="term" value="F:kinase activity"/>
    <property type="evidence" value="ECO:0007669"/>
    <property type="project" value="UniProtKB-KW"/>
</dbReference>
<dbReference type="AlphaFoldDB" id="A0A5N5SZ42"/>
<organism evidence="9 10">
    <name type="scientific">Armadillidium nasatum</name>
    <dbReference type="NCBI Taxonomy" id="96803"/>
    <lineage>
        <taxon>Eukaryota</taxon>
        <taxon>Metazoa</taxon>
        <taxon>Ecdysozoa</taxon>
        <taxon>Arthropoda</taxon>
        <taxon>Crustacea</taxon>
        <taxon>Multicrustacea</taxon>
        <taxon>Malacostraca</taxon>
        <taxon>Eumalacostraca</taxon>
        <taxon>Peracarida</taxon>
        <taxon>Isopoda</taxon>
        <taxon>Oniscidea</taxon>
        <taxon>Crinocheta</taxon>
        <taxon>Armadillidiidae</taxon>
        <taxon>Armadillidium</taxon>
    </lineage>
</organism>
<keyword evidence="6" id="KW-1133">Transmembrane helix</keyword>
<reference evidence="9 10" key="1">
    <citation type="journal article" date="2019" name="PLoS Biol.">
        <title>Sex chromosomes control vertical transmission of feminizing Wolbachia symbionts in an isopod.</title>
        <authorList>
            <person name="Becking T."/>
            <person name="Chebbi M.A."/>
            <person name="Giraud I."/>
            <person name="Moumen B."/>
            <person name="Laverre T."/>
            <person name="Caubet Y."/>
            <person name="Peccoud J."/>
            <person name="Gilbert C."/>
            <person name="Cordaux R."/>
        </authorList>
    </citation>
    <scope>NUCLEOTIDE SEQUENCE [LARGE SCALE GENOMIC DNA]</scope>
    <source>
        <strain evidence="9">ANa2</strain>
        <tissue evidence="9">Whole body excluding digestive tract and cuticle</tissue>
    </source>
</reference>
<name>A0A5N5SZ42_9CRUS</name>
<comment type="similarity">
    <text evidence="2 8">Belongs to the glycosyltransferase 92 family.</text>
</comment>
<dbReference type="EC" id="2.4.1.-" evidence="8"/>
<comment type="caution">
    <text evidence="9">The sequence shown here is derived from an EMBL/GenBank/DDBJ whole genome shotgun (WGS) entry which is preliminary data.</text>
</comment>
<comment type="subcellular location">
    <subcellularLocation>
        <location evidence="1">Membrane</location>
        <topology evidence="1">Single-pass membrane protein</topology>
    </subcellularLocation>
</comment>
<evidence type="ECO:0000256" key="2">
    <source>
        <dbReference type="ARBA" id="ARBA00007647"/>
    </source>
</evidence>
<dbReference type="PANTHER" id="PTHR21461">
    <property type="entry name" value="GLYCOSYLTRANSFERASE FAMILY 92 PROTEIN"/>
    <property type="match status" value="1"/>
</dbReference>
<evidence type="ECO:0000256" key="3">
    <source>
        <dbReference type="ARBA" id="ARBA00022676"/>
    </source>
</evidence>
<keyword evidence="3 8" id="KW-0328">Glycosyltransferase</keyword>
<dbReference type="EMBL" id="SEYY01018582">
    <property type="protein sequence ID" value="KAB7499205.1"/>
    <property type="molecule type" value="Genomic_DNA"/>
</dbReference>
<dbReference type="PANTHER" id="PTHR21461:SF69">
    <property type="entry name" value="GLYCOSYLTRANSFERASE FAMILY 92 PROTEIN"/>
    <property type="match status" value="1"/>
</dbReference>
<dbReference type="GO" id="GO:0005737">
    <property type="term" value="C:cytoplasm"/>
    <property type="evidence" value="ECO:0007669"/>
    <property type="project" value="TreeGrafter"/>
</dbReference>
<sequence>MVRPKENSRLRTKWIILNLKIGVCGKALYYYNEDFSSRLIEWIEILKLFGIDQIFLYKTTCHENVTKVLEHYEKDGFVRLTTFYYPPPYGQDGTFTSSMKVGKKPGTYLFQWKNFYQNLKPGPSAENIPQEFYNLRHNKRTKLDAKEAPVLENNGKSITPNIQRVKRKYAYMGHFSIHTCRKETLCSEEDTEEELFLIRYKDVIMKNVIK</sequence>
<dbReference type="GO" id="GO:0016020">
    <property type="term" value="C:membrane"/>
    <property type="evidence" value="ECO:0007669"/>
    <property type="project" value="UniProtKB-SubCell"/>
</dbReference>
<evidence type="ECO:0000256" key="8">
    <source>
        <dbReference type="RuleBase" id="RU366017"/>
    </source>
</evidence>
<evidence type="ECO:0000256" key="4">
    <source>
        <dbReference type="ARBA" id="ARBA00022679"/>
    </source>
</evidence>
<evidence type="ECO:0000313" key="10">
    <source>
        <dbReference type="Proteomes" id="UP000326759"/>
    </source>
</evidence>
<evidence type="ECO:0000313" key="9">
    <source>
        <dbReference type="EMBL" id="KAB7499205.1"/>
    </source>
</evidence>
<keyword evidence="7" id="KW-0472">Membrane</keyword>
<evidence type="ECO:0000256" key="6">
    <source>
        <dbReference type="ARBA" id="ARBA00022989"/>
    </source>
</evidence>